<keyword evidence="3" id="KW-1185">Reference proteome</keyword>
<proteinExistence type="predicted"/>
<sequence>MEDLERIVREHSFFTGMKHDYTAVVAGCAKNVRFEPGEYLFREGEVADQLYLLRSGRVVLEVDTDDGQVALQTVGESEIVGASWLVPPYRRGLSAKALELTRAIALDAACLRGKCEDNHDLGYEMMKRFMPILIQRLRAARLQILDDRREE</sequence>
<gene>
    <name evidence="2" type="ORF">GCM10008942_23710</name>
</gene>
<dbReference type="PROSITE" id="PS50042">
    <property type="entry name" value="CNMP_BINDING_3"/>
    <property type="match status" value="1"/>
</dbReference>
<organism evidence="2 3">
    <name type="scientific">Rhizomicrobium electricum</name>
    <dbReference type="NCBI Taxonomy" id="480070"/>
    <lineage>
        <taxon>Bacteria</taxon>
        <taxon>Pseudomonadati</taxon>
        <taxon>Pseudomonadota</taxon>
        <taxon>Alphaproteobacteria</taxon>
        <taxon>Micropepsales</taxon>
        <taxon>Micropepsaceae</taxon>
        <taxon>Rhizomicrobium</taxon>
    </lineage>
</organism>
<dbReference type="CDD" id="cd00038">
    <property type="entry name" value="CAP_ED"/>
    <property type="match status" value="1"/>
</dbReference>
<accession>A0ABN1ETT7</accession>
<dbReference type="Gene3D" id="2.60.120.10">
    <property type="entry name" value="Jelly Rolls"/>
    <property type="match status" value="1"/>
</dbReference>
<reference evidence="2 3" key="1">
    <citation type="journal article" date="2019" name="Int. J. Syst. Evol. Microbiol.">
        <title>The Global Catalogue of Microorganisms (GCM) 10K type strain sequencing project: providing services to taxonomists for standard genome sequencing and annotation.</title>
        <authorList>
            <consortium name="The Broad Institute Genomics Platform"/>
            <consortium name="The Broad Institute Genome Sequencing Center for Infectious Disease"/>
            <person name="Wu L."/>
            <person name="Ma J."/>
        </authorList>
    </citation>
    <scope>NUCLEOTIDE SEQUENCE [LARGE SCALE GENOMIC DNA]</scope>
    <source>
        <strain evidence="2 3">JCM 15089</strain>
    </source>
</reference>
<comment type="caution">
    <text evidence="2">The sequence shown here is derived from an EMBL/GenBank/DDBJ whole genome shotgun (WGS) entry which is preliminary data.</text>
</comment>
<dbReference type="RefSeq" id="WP_166935849.1">
    <property type="nucleotide sequence ID" value="NZ_BAAADD010000006.1"/>
</dbReference>
<dbReference type="Pfam" id="PF00027">
    <property type="entry name" value="cNMP_binding"/>
    <property type="match status" value="1"/>
</dbReference>
<protein>
    <recommendedName>
        <fullName evidence="1">Cyclic nucleotide-binding domain-containing protein</fullName>
    </recommendedName>
</protein>
<dbReference type="SMART" id="SM00100">
    <property type="entry name" value="cNMP"/>
    <property type="match status" value="1"/>
</dbReference>
<name>A0ABN1ETT7_9PROT</name>
<dbReference type="InterPro" id="IPR018490">
    <property type="entry name" value="cNMP-bd_dom_sf"/>
</dbReference>
<dbReference type="InterPro" id="IPR000595">
    <property type="entry name" value="cNMP-bd_dom"/>
</dbReference>
<evidence type="ECO:0000313" key="3">
    <source>
        <dbReference type="Proteomes" id="UP001499951"/>
    </source>
</evidence>
<dbReference type="InterPro" id="IPR014710">
    <property type="entry name" value="RmlC-like_jellyroll"/>
</dbReference>
<evidence type="ECO:0000313" key="2">
    <source>
        <dbReference type="EMBL" id="GAA0574251.1"/>
    </source>
</evidence>
<evidence type="ECO:0000259" key="1">
    <source>
        <dbReference type="PROSITE" id="PS50042"/>
    </source>
</evidence>
<dbReference type="Proteomes" id="UP001499951">
    <property type="component" value="Unassembled WGS sequence"/>
</dbReference>
<dbReference type="EMBL" id="BAAADD010000006">
    <property type="protein sequence ID" value="GAA0574251.1"/>
    <property type="molecule type" value="Genomic_DNA"/>
</dbReference>
<dbReference type="SUPFAM" id="SSF51206">
    <property type="entry name" value="cAMP-binding domain-like"/>
    <property type="match status" value="1"/>
</dbReference>
<feature type="domain" description="Cyclic nucleotide-binding" evidence="1">
    <location>
        <begin position="13"/>
        <end position="112"/>
    </location>
</feature>